<comment type="subcellular location">
    <subcellularLocation>
        <location evidence="1">Membrane</location>
        <topology evidence="1">Multi-pass membrane protein</topology>
    </subcellularLocation>
</comment>
<feature type="transmembrane region" description="Helical" evidence="7">
    <location>
        <begin position="320"/>
        <end position="346"/>
    </location>
</feature>
<reference evidence="8 9" key="1">
    <citation type="submission" date="2018-03" db="EMBL/GenBank/DDBJ databases">
        <title>Genomic Encyclopedia of Archaeal and Bacterial Type Strains, Phase II (KMG-II): from individual species to whole genera.</title>
        <authorList>
            <person name="Goeker M."/>
        </authorList>
    </citation>
    <scope>NUCLEOTIDE SEQUENCE [LARGE SCALE GENOMIC DNA]</scope>
    <source>
        <strain evidence="8 9">DSM 44889</strain>
    </source>
</reference>
<evidence type="ECO:0000256" key="1">
    <source>
        <dbReference type="ARBA" id="ARBA00004141"/>
    </source>
</evidence>
<dbReference type="GO" id="GO:0016020">
    <property type="term" value="C:membrane"/>
    <property type="evidence" value="ECO:0007669"/>
    <property type="project" value="UniProtKB-SubCell"/>
</dbReference>
<feature type="compositionally biased region" description="Basic residues" evidence="6">
    <location>
        <begin position="473"/>
        <end position="487"/>
    </location>
</feature>
<evidence type="ECO:0000313" key="9">
    <source>
        <dbReference type="Proteomes" id="UP000245469"/>
    </source>
</evidence>
<feature type="transmembrane region" description="Helical" evidence="7">
    <location>
        <begin position="49"/>
        <end position="66"/>
    </location>
</feature>
<organism evidence="8 9">
    <name type="scientific">Quadrisphaera granulorum</name>
    <dbReference type="NCBI Taxonomy" id="317664"/>
    <lineage>
        <taxon>Bacteria</taxon>
        <taxon>Bacillati</taxon>
        <taxon>Actinomycetota</taxon>
        <taxon>Actinomycetes</taxon>
        <taxon>Kineosporiales</taxon>
        <taxon>Kineosporiaceae</taxon>
        <taxon>Quadrisphaera</taxon>
    </lineage>
</organism>
<feature type="transmembrane region" description="Helical" evidence="7">
    <location>
        <begin position="161"/>
        <end position="184"/>
    </location>
</feature>
<keyword evidence="3 7" id="KW-0812">Transmembrane</keyword>
<accession>A0A316AEI1</accession>
<feature type="transmembrane region" description="Helical" evidence="7">
    <location>
        <begin position="217"/>
        <end position="250"/>
    </location>
</feature>
<comment type="similarity">
    <text evidence="2">Belongs to the autoinducer-2 exporter (AI-2E) (TC 2.A.86) family.</text>
</comment>
<protein>
    <submittedName>
        <fullName evidence="8">Putative PurR-regulated permease PerM</fullName>
    </submittedName>
</protein>
<feature type="transmembrane region" description="Helical" evidence="7">
    <location>
        <begin position="256"/>
        <end position="275"/>
    </location>
</feature>
<feature type="transmembrane region" description="Helical" evidence="7">
    <location>
        <begin position="78"/>
        <end position="108"/>
    </location>
</feature>
<dbReference type="GO" id="GO:0055085">
    <property type="term" value="P:transmembrane transport"/>
    <property type="evidence" value="ECO:0007669"/>
    <property type="project" value="TreeGrafter"/>
</dbReference>
<feature type="compositionally biased region" description="Low complexity" evidence="6">
    <location>
        <begin position="398"/>
        <end position="416"/>
    </location>
</feature>
<dbReference type="PANTHER" id="PTHR21716">
    <property type="entry name" value="TRANSMEMBRANE PROTEIN"/>
    <property type="match status" value="1"/>
</dbReference>
<evidence type="ECO:0000256" key="6">
    <source>
        <dbReference type="SAM" id="MobiDB-lite"/>
    </source>
</evidence>
<dbReference type="Proteomes" id="UP000245469">
    <property type="component" value="Unassembled WGS sequence"/>
</dbReference>
<feature type="region of interest" description="Disordered" evidence="6">
    <location>
        <begin position="378"/>
        <end position="487"/>
    </location>
</feature>
<dbReference type="PANTHER" id="PTHR21716:SF64">
    <property type="entry name" value="AI-2 TRANSPORT PROTEIN TQSA"/>
    <property type="match status" value="1"/>
</dbReference>
<sequence length="487" mass="51365">MSASVPDVPAAPPPHPAVGSRSLRLLVAAAAVVVVIAGLRAFSGSIGPAFLALVLVIVVHPLGARIQRLGASPWVPQWVATWTGVAANLVVVYLIVAALAASLAWAAVELATTLPQYVDQLIELRDEFLAFITGLGFDQAELIRMINSANPYDLLGYAQTLVSGLASGLTDFAFVLLLLFFLVLDAAPFPKLLDQASELHRDAVESIRTFASGTRRYLVVSTVFGAIVAVLDVVALVWLGVPLALLWGLVSFVTNYVANIGFLLGVAPPALLALLANGPENALLVIVIYTAINVVIQGLIQPKIVGNAVGLSATLTFLSVVFWGFVLGGLGALLAVPLSLLARAVLIDADPRARWMLPLVAGSTRGVPVRRPSLPHVHLPHVHRPHLPQRHPSPAPVPVTTSTTGTAASAPAAPTPVERDEPVEYPDGVELSEPGEQPSPTWAAAEWTGRPGEQSWPPDQPAAPEEPTGRRAALARRLRSAAGRRPR</sequence>
<evidence type="ECO:0000313" key="8">
    <source>
        <dbReference type="EMBL" id="PWJ55390.1"/>
    </source>
</evidence>
<dbReference type="AlphaFoldDB" id="A0A316AEI1"/>
<keyword evidence="4 7" id="KW-1133">Transmembrane helix</keyword>
<proteinExistence type="inferred from homology"/>
<evidence type="ECO:0000256" key="2">
    <source>
        <dbReference type="ARBA" id="ARBA00009773"/>
    </source>
</evidence>
<comment type="caution">
    <text evidence="8">The sequence shown here is derived from an EMBL/GenBank/DDBJ whole genome shotgun (WGS) entry which is preliminary data.</text>
</comment>
<dbReference type="InterPro" id="IPR002549">
    <property type="entry name" value="AI-2E-like"/>
</dbReference>
<feature type="compositionally biased region" description="Basic residues" evidence="6">
    <location>
        <begin position="378"/>
        <end position="389"/>
    </location>
</feature>
<keyword evidence="5 7" id="KW-0472">Membrane</keyword>
<gene>
    <name evidence="8" type="ORF">BXY45_10360</name>
</gene>
<evidence type="ECO:0000256" key="3">
    <source>
        <dbReference type="ARBA" id="ARBA00022692"/>
    </source>
</evidence>
<dbReference type="EMBL" id="QGDQ01000003">
    <property type="protein sequence ID" value="PWJ55390.1"/>
    <property type="molecule type" value="Genomic_DNA"/>
</dbReference>
<feature type="transmembrane region" description="Helical" evidence="7">
    <location>
        <begin position="282"/>
        <end position="300"/>
    </location>
</feature>
<evidence type="ECO:0000256" key="7">
    <source>
        <dbReference type="SAM" id="Phobius"/>
    </source>
</evidence>
<evidence type="ECO:0000256" key="5">
    <source>
        <dbReference type="ARBA" id="ARBA00023136"/>
    </source>
</evidence>
<dbReference type="Pfam" id="PF01594">
    <property type="entry name" value="AI-2E_transport"/>
    <property type="match status" value="1"/>
</dbReference>
<evidence type="ECO:0000256" key="4">
    <source>
        <dbReference type="ARBA" id="ARBA00022989"/>
    </source>
</evidence>
<name>A0A316AEI1_9ACTN</name>
<keyword evidence="9" id="KW-1185">Reference proteome</keyword>